<dbReference type="SUPFAM" id="SSF50129">
    <property type="entry name" value="GroES-like"/>
    <property type="match status" value="1"/>
</dbReference>
<dbReference type="InterPro" id="IPR020843">
    <property type="entry name" value="ER"/>
</dbReference>
<sequence>MAAEINQHILLTSRPKGMPTMDNFKFEDIAIPEPQNGQVLLKTLYLSVDPYMRGRMNDTKSYVPPFELNKAISGGVVAEVVQSRSSELEEGDLVIGNLDWALYSVAEDAQVRKIDPDLAPITANLGILGMPGLTAYFGLLDIGNPQQGETVVVSGAAGAVGSAVGQIAKIKGARVVGIAGSEEKISYLKNELGFDAVVNYREAGNIRKALKEACPDGVDVYFDNVGGEISDAALSLLNQNARIPLCGQISLYNLEKADHGPRIQGQLLINSALMKGFIVSNYASHFEEGAKQLGQWLKDGKLKYEENIVEGFDNTIDAFLGLFKGENLGKQLVKVSEPSR</sequence>
<dbReference type="InterPro" id="IPR013149">
    <property type="entry name" value="ADH-like_C"/>
</dbReference>
<dbReference type="InterPro" id="IPR011032">
    <property type="entry name" value="GroES-like_sf"/>
</dbReference>
<dbReference type="PANTHER" id="PTHR43205">
    <property type="entry name" value="PROSTAGLANDIN REDUCTASE"/>
    <property type="match status" value="1"/>
</dbReference>
<evidence type="ECO:0000313" key="3">
    <source>
        <dbReference type="EMBL" id="MCK6259308.1"/>
    </source>
</evidence>
<dbReference type="Gene3D" id="3.90.180.10">
    <property type="entry name" value="Medium-chain alcohol dehydrogenases, catalytic domain"/>
    <property type="match status" value="1"/>
</dbReference>
<dbReference type="SMART" id="SM00829">
    <property type="entry name" value="PKS_ER"/>
    <property type="match status" value="1"/>
</dbReference>
<evidence type="ECO:0000313" key="4">
    <source>
        <dbReference type="Proteomes" id="UP001139011"/>
    </source>
</evidence>
<dbReference type="InterPro" id="IPR045010">
    <property type="entry name" value="MDR_fam"/>
</dbReference>
<dbReference type="EMBL" id="JAIWJX010000002">
    <property type="protein sequence ID" value="MCK6259308.1"/>
    <property type="molecule type" value="Genomic_DNA"/>
</dbReference>
<feature type="domain" description="Enoyl reductase (ER)" evidence="2">
    <location>
        <begin position="19"/>
        <end position="333"/>
    </location>
</feature>
<dbReference type="RefSeq" id="WP_248254489.1">
    <property type="nucleotide sequence ID" value="NZ_JAIWJX010000002.1"/>
</dbReference>
<dbReference type="CDD" id="cd05288">
    <property type="entry name" value="PGDH"/>
    <property type="match status" value="1"/>
</dbReference>
<dbReference type="Pfam" id="PF00107">
    <property type="entry name" value="ADH_zinc_N"/>
    <property type="match status" value="1"/>
</dbReference>
<name>A0A9X1XFZ7_9BACL</name>
<dbReference type="AlphaFoldDB" id="A0A9X1XFZ7"/>
<keyword evidence="4" id="KW-1185">Reference proteome</keyword>
<protein>
    <submittedName>
        <fullName evidence="3">NADP-dependent oxidoreductase</fullName>
    </submittedName>
</protein>
<dbReference type="FunFam" id="3.40.50.720:FF:000121">
    <property type="entry name" value="Prostaglandin reductase 2"/>
    <property type="match status" value="1"/>
</dbReference>
<proteinExistence type="predicted"/>
<dbReference type="GO" id="GO:0016628">
    <property type="term" value="F:oxidoreductase activity, acting on the CH-CH group of donors, NAD or NADP as acceptor"/>
    <property type="evidence" value="ECO:0007669"/>
    <property type="project" value="InterPro"/>
</dbReference>
<dbReference type="Proteomes" id="UP001139011">
    <property type="component" value="Unassembled WGS sequence"/>
</dbReference>
<dbReference type="SUPFAM" id="SSF51735">
    <property type="entry name" value="NAD(P)-binding Rossmann-fold domains"/>
    <property type="match status" value="1"/>
</dbReference>
<dbReference type="InterPro" id="IPR041694">
    <property type="entry name" value="ADH_N_2"/>
</dbReference>
<evidence type="ECO:0000259" key="2">
    <source>
        <dbReference type="SMART" id="SM00829"/>
    </source>
</evidence>
<evidence type="ECO:0000256" key="1">
    <source>
        <dbReference type="ARBA" id="ARBA00023002"/>
    </source>
</evidence>
<organism evidence="3 4">
    <name type="scientific">Fictibacillus marinisediminis</name>
    <dbReference type="NCBI Taxonomy" id="2878389"/>
    <lineage>
        <taxon>Bacteria</taxon>
        <taxon>Bacillati</taxon>
        <taxon>Bacillota</taxon>
        <taxon>Bacilli</taxon>
        <taxon>Bacillales</taxon>
        <taxon>Fictibacillaceae</taxon>
        <taxon>Fictibacillus</taxon>
    </lineage>
</organism>
<gene>
    <name evidence="3" type="ORF">LCY76_22290</name>
</gene>
<keyword evidence="1" id="KW-0560">Oxidoreductase</keyword>
<comment type="caution">
    <text evidence="3">The sequence shown here is derived from an EMBL/GenBank/DDBJ whole genome shotgun (WGS) entry which is preliminary data.</text>
</comment>
<reference evidence="3" key="1">
    <citation type="submission" date="2021-09" db="EMBL/GenBank/DDBJ databases">
        <title>Genome analysis of Fictibacillus sp. KIGAM418 isolated from marine sediment.</title>
        <authorList>
            <person name="Seo M.-J."/>
            <person name="Cho E.-S."/>
            <person name="Hwang C.Y."/>
        </authorList>
    </citation>
    <scope>NUCLEOTIDE SEQUENCE</scope>
    <source>
        <strain evidence="3">KIGAM418</strain>
    </source>
</reference>
<accession>A0A9X1XFZ7</accession>
<dbReference type="Pfam" id="PF16884">
    <property type="entry name" value="ADH_N_2"/>
    <property type="match status" value="1"/>
</dbReference>
<dbReference type="PANTHER" id="PTHR43205:SF7">
    <property type="entry name" value="PROSTAGLANDIN REDUCTASE 1"/>
    <property type="match status" value="1"/>
</dbReference>
<dbReference type="InterPro" id="IPR036291">
    <property type="entry name" value="NAD(P)-bd_dom_sf"/>
</dbReference>
<dbReference type="Gene3D" id="3.40.50.720">
    <property type="entry name" value="NAD(P)-binding Rossmann-like Domain"/>
    <property type="match status" value="1"/>
</dbReference>